<feature type="transmembrane region" description="Helical" evidence="1">
    <location>
        <begin position="36"/>
        <end position="54"/>
    </location>
</feature>
<accession>A0A803QU39</accession>
<dbReference type="EnsemblPlants" id="novel_model_1404_5bd9a17a">
    <property type="protein sequence ID" value="cds.novel_model_1404_5bd9a17a"/>
    <property type="gene ID" value="novel_gene_779_5bd9a17a"/>
</dbReference>
<reference evidence="2 3" key="1">
    <citation type="submission" date="2018-11" db="EMBL/GenBank/DDBJ databases">
        <authorList>
            <person name="Grassa J C."/>
        </authorList>
    </citation>
    <scope>NUCLEOTIDE SEQUENCE [LARGE SCALE GENOMIC DNA]</scope>
</reference>
<evidence type="ECO:0000256" key="1">
    <source>
        <dbReference type="SAM" id="Phobius"/>
    </source>
</evidence>
<reference evidence="2" key="2">
    <citation type="submission" date="2021-03" db="UniProtKB">
        <authorList>
            <consortium name="EnsemblPlants"/>
        </authorList>
    </citation>
    <scope>IDENTIFICATION</scope>
</reference>
<keyword evidence="1" id="KW-0812">Transmembrane</keyword>
<sequence length="99" mass="11165">MEPLAMVVTSKVSAMLYDHDDQDDRNHLSPSLFHHFFIKIIRIIIVIVIGVKISIINIEISIVGIIVLIFITINYALWSRSMQIKSRLKIAALDSGSGF</sequence>
<accession>A0A803QU38</accession>
<dbReference type="AlphaFoldDB" id="A0A803QU38"/>
<organism evidence="2 3">
    <name type="scientific">Cannabis sativa</name>
    <name type="common">Hemp</name>
    <name type="synonym">Marijuana</name>
    <dbReference type="NCBI Taxonomy" id="3483"/>
    <lineage>
        <taxon>Eukaryota</taxon>
        <taxon>Viridiplantae</taxon>
        <taxon>Streptophyta</taxon>
        <taxon>Embryophyta</taxon>
        <taxon>Tracheophyta</taxon>
        <taxon>Spermatophyta</taxon>
        <taxon>Magnoliopsida</taxon>
        <taxon>eudicotyledons</taxon>
        <taxon>Gunneridae</taxon>
        <taxon>Pentapetalae</taxon>
        <taxon>rosids</taxon>
        <taxon>fabids</taxon>
        <taxon>Rosales</taxon>
        <taxon>Cannabaceae</taxon>
        <taxon>Cannabis</taxon>
    </lineage>
</organism>
<evidence type="ECO:0000313" key="3">
    <source>
        <dbReference type="Proteomes" id="UP000596661"/>
    </source>
</evidence>
<dbReference type="EMBL" id="UZAU01000026">
    <property type="status" value="NOT_ANNOTATED_CDS"/>
    <property type="molecule type" value="Genomic_DNA"/>
</dbReference>
<keyword evidence="3" id="KW-1185">Reference proteome</keyword>
<dbReference type="EnsemblPlants" id="novel_model_1405_5bd9a17a.1.5bd9b135">
    <property type="protein sequence ID" value="cds.novel_model_1405_5bd9a17a.1.5bd9b135"/>
    <property type="gene ID" value="novel_gene_779_5bd9a17a"/>
</dbReference>
<keyword evidence="1" id="KW-0472">Membrane</keyword>
<dbReference type="Gramene" id="novel_model_1405_5bd9a17a.1.5bd9b135">
    <property type="protein sequence ID" value="cds.novel_model_1405_5bd9a17a.1.5bd9b135"/>
    <property type="gene ID" value="novel_gene_779_5bd9a17a"/>
</dbReference>
<proteinExistence type="predicted"/>
<protein>
    <submittedName>
        <fullName evidence="2">Uncharacterized protein</fullName>
    </submittedName>
</protein>
<keyword evidence="1" id="KW-1133">Transmembrane helix</keyword>
<feature type="transmembrane region" description="Helical" evidence="1">
    <location>
        <begin position="60"/>
        <end position="78"/>
    </location>
</feature>
<name>A0A803QU38_CANSA</name>
<dbReference type="Proteomes" id="UP000596661">
    <property type="component" value="Chromosome 1"/>
</dbReference>
<evidence type="ECO:0000313" key="2">
    <source>
        <dbReference type="EnsemblPlants" id="cds.novel_model_1404_5bd9a17a"/>
    </source>
</evidence>
<dbReference type="Gramene" id="novel_model_1404_5bd9a17a">
    <property type="protein sequence ID" value="cds.novel_model_1404_5bd9a17a"/>
    <property type="gene ID" value="novel_gene_779_5bd9a17a"/>
</dbReference>